<reference evidence="14" key="1">
    <citation type="submission" date="2017-09" db="EMBL/GenBank/DDBJ databases">
        <title>Depth-based differentiation of microbial function through sediment-hosted aquifers and enrichment of novel symbionts in the deep terrestrial subsurface.</title>
        <authorList>
            <person name="Probst A.J."/>
            <person name="Ladd B."/>
            <person name="Jarett J.K."/>
            <person name="Geller-Mcgrath D.E."/>
            <person name="Sieber C.M.K."/>
            <person name="Emerson J.B."/>
            <person name="Anantharaman K."/>
            <person name="Thomas B.C."/>
            <person name="Malmstrom R."/>
            <person name="Stieglmeier M."/>
            <person name="Klingl A."/>
            <person name="Woyke T."/>
            <person name="Ryan C.M."/>
            <person name="Banfield J.F."/>
        </authorList>
    </citation>
    <scope>NUCLEOTIDE SEQUENCE [LARGE SCALE GENOMIC DNA]</scope>
</reference>
<name>A0A2M7X2A8_UNCKA</name>
<dbReference type="Proteomes" id="UP000230683">
    <property type="component" value="Unassembled WGS sequence"/>
</dbReference>
<evidence type="ECO:0000256" key="8">
    <source>
        <dbReference type="ARBA" id="ARBA00023029"/>
    </source>
</evidence>
<comment type="caution">
    <text evidence="13">The sequence shown here is derived from an EMBL/GenBank/DDBJ whole genome shotgun (WGS) entry which is preliminary data.</text>
</comment>
<organism evidence="13 14">
    <name type="scientific">candidate division WWE3 bacterium CG_4_9_14_3_um_filter_34_6</name>
    <dbReference type="NCBI Taxonomy" id="1975079"/>
    <lineage>
        <taxon>Bacteria</taxon>
        <taxon>Katanobacteria</taxon>
    </lineage>
</organism>
<evidence type="ECO:0000256" key="4">
    <source>
        <dbReference type="ARBA" id="ARBA00022723"/>
    </source>
</evidence>
<dbReference type="InterPro" id="IPR006171">
    <property type="entry name" value="TOPRIM_dom"/>
</dbReference>
<keyword evidence="7" id="KW-0460">Magnesium</keyword>
<dbReference type="PRINTS" id="PR01159">
    <property type="entry name" value="DNAGYRASEB"/>
</dbReference>
<dbReference type="Pfam" id="PF01751">
    <property type="entry name" value="Toprim"/>
    <property type="match status" value="1"/>
</dbReference>
<dbReference type="InterPro" id="IPR013759">
    <property type="entry name" value="Topo_IIA_B_C"/>
</dbReference>
<gene>
    <name evidence="13" type="ORF">CO178_02445</name>
</gene>
<evidence type="ECO:0000313" key="13">
    <source>
        <dbReference type="EMBL" id="PJA40278.1"/>
    </source>
</evidence>
<protein>
    <recommendedName>
        <fullName evidence="3">DNA topoisomerase (ATP-hydrolyzing)</fullName>
        <ecNumber evidence="3">5.6.2.2</ecNumber>
    </recommendedName>
</protein>
<dbReference type="GO" id="GO:0046872">
    <property type="term" value="F:metal ion binding"/>
    <property type="evidence" value="ECO:0007669"/>
    <property type="project" value="UniProtKB-KW"/>
</dbReference>
<dbReference type="Gene3D" id="3.40.50.670">
    <property type="match status" value="1"/>
</dbReference>
<dbReference type="SUPFAM" id="SSF56719">
    <property type="entry name" value="Type II DNA topoisomerase"/>
    <property type="match status" value="1"/>
</dbReference>
<evidence type="ECO:0000256" key="5">
    <source>
        <dbReference type="ARBA" id="ARBA00022741"/>
    </source>
</evidence>
<evidence type="ECO:0000256" key="9">
    <source>
        <dbReference type="ARBA" id="ARBA00023125"/>
    </source>
</evidence>
<evidence type="ECO:0000256" key="1">
    <source>
        <dbReference type="ARBA" id="ARBA00000185"/>
    </source>
</evidence>
<keyword evidence="6" id="KW-0067">ATP-binding</keyword>
<dbReference type="GO" id="GO:0006265">
    <property type="term" value="P:DNA topological change"/>
    <property type="evidence" value="ECO:0007669"/>
    <property type="project" value="InterPro"/>
</dbReference>
<dbReference type="InterPro" id="IPR000565">
    <property type="entry name" value="Topo_IIA_B"/>
</dbReference>
<evidence type="ECO:0000259" key="12">
    <source>
        <dbReference type="Pfam" id="PF01751"/>
    </source>
</evidence>
<comment type="similarity">
    <text evidence="2">Belongs to the type II topoisomerase GyrB family.</text>
</comment>
<proteinExistence type="inferred from homology"/>
<dbReference type="PANTHER" id="PTHR45866:SF1">
    <property type="entry name" value="DNA GYRASE SUBUNIT B, MITOCHONDRIAL"/>
    <property type="match status" value="1"/>
</dbReference>
<dbReference type="Pfam" id="PF00986">
    <property type="entry name" value="DNA_gyraseB_C"/>
    <property type="match status" value="1"/>
</dbReference>
<feature type="non-terminal residue" evidence="13">
    <location>
        <position position="1"/>
    </location>
</feature>
<evidence type="ECO:0000256" key="2">
    <source>
        <dbReference type="ARBA" id="ARBA00010708"/>
    </source>
</evidence>
<evidence type="ECO:0000313" key="14">
    <source>
        <dbReference type="Proteomes" id="UP000230683"/>
    </source>
</evidence>
<keyword evidence="4" id="KW-0479">Metal-binding</keyword>
<feature type="domain" description="DNA gyrase B subunit C-terminal" evidence="11">
    <location>
        <begin position="116"/>
        <end position="178"/>
    </location>
</feature>
<dbReference type="SMART" id="SM00433">
    <property type="entry name" value="TOP2c"/>
    <property type="match status" value="1"/>
</dbReference>
<keyword evidence="8" id="KW-0799">Topoisomerase</keyword>
<evidence type="ECO:0000259" key="11">
    <source>
        <dbReference type="Pfam" id="PF00986"/>
    </source>
</evidence>
<dbReference type="InterPro" id="IPR002288">
    <property type="entry name" value="DNA_gyrase_B_C"/>
</dbReference>
<sequence>FGKPLNTERARLDQIVKDPKFKPLIQAIGAGVGDLFNGKNIRYHKVIIMADADVDGSHIRTLYLTFFYRHLPELIKNGFLYAAVPPLYKAVWGKNKKYLTDDQSRDDFESEMQKGNKKYSIGRFKGLGEMNANELWETTMNPNSRVLKKIEISDIEEANDVFEMLMGKEVAPRKHFIQANAVSANLDLHA</sequence>
<dbReference type="GO" id="GO:0003918">
    <property type="term" value="F:DNA topoisomerase type II (double strand cut, ATP-hydrolyzing) activity"/>
    <property type="evidence" value="ECO:0007669"/>
    <property type="project" value="UniProtKB-EC"/>
</dbReference>
<evidence type="ECO:0000256" key="7">
    <source>
        <dbReference type="ARBA" id="ARBA00022842"/>
    </source>
</evidence>
<accession>A0A2M7X2A8</accession>
<comment type="catalytic activity">
    <reaction evidence="1">
        <text>ATP-dependent breakage, passage and rejoining of double-stranded DNA.</text>
        <dbReference type="EC" id="5.6.2.2"/>
    </reaction>
</comment>
<keyword evidence="5" id="KW-0547">Nucleotide-binding</keyword>
<keyword evidence="9" id="KW-0238">DNA-binding</keyword>
<dbReference type="PANTHER" id="PTHR45866">
    <property type="entry name" value="DNA GYRASE/TOPOISOMERASE SUBUNIT B"/>
    <property type="match status" value="1"/>
</dbReference>
<dbReference type="EMBL" id="PFWY01000107">
    <property type="protein sequence ID" value="PJA40278.1"/>
    <property type="molecule type" value="Genomic_DNA"/>
</dbReference>
<dbReference type="InterPro" id="IPR013760">
    <property type="entry name" value="Topo_IIA-like_dom_sf"/>
</dbReference>
<evidence type="ECO:0000256" key="3">
    <source>
        <dbReference type="ARBA" id="ARBA00012895"/>
    </source>
</evidence>
<dbReference type="InterPro" id="IPR001241">
    <property type="entry name" value="Topo_IIA"/>
</dbReference>
<keyword evidence="10 13" id="KW-0413">Isomerase</keyword>
<dbReference type="GO" id="GO:0005524">
    <property type="term" value="F:ATP binding"/>
    <property type="evidence" value="ECO:0007669"/>
    <property type="project" value="UniProtKB-KW"/>
</dbReference>
<dbReference type="EC" id="5.6.2.2" evidence="3"/>
<dbReference type="GO" id="GO:0003677">
    <property type="term" value="F:DNA binding"/>
    <property type="evidence" value="ECO:0007669"/>
    <property type="project" value="UniProtKB-KW"/>
</dbReference>
<feature type="domain" description="Toprim" evidence="12">
    <location>
        <begin position="39"/>
        <end position="77"/>
    </location>
</feature>
<evidence type="ECO:0000256" key="10">
    <source>
        <dbReference type="ARBA" id="ARBA00023235"/>
    </source>
</evidence>
<dbReference type="PRINTS" id="PR00418">
    <property type="entry name" value="TPI2FAMILY"/>
</dbReference>
<dbReference type="AlphaFoldDB" id="A0A2M7X2A8"/>
<evidence type="ECO:0000256" key="6">
    <source>
        <dbReference type="ARBA" id="ARBA00022840"/>
    </source>
</evidence>